<dbReference type="CDD" id="cd06579">
    <property type="entry name" value="TM_PBP1_transp_AraH_like"/>
    <property type="match status" value="1"/>
</dbReference>
<feature type="transmembrane region" description="Helical" evidence="6">
    <location>
        <begin position="15"/>
        <end position="37"/>
    </location>
</feature>
<dbReference type="RefSeq" id="WP_050640088.1">
    <property type="nucleotide sequence ID" value="NZ_CABKUE010000008.1"/>
</dbReference>
<dbReference type="InterPro" id="IPR001851">
    <property type="entry name" value="ABC_transp_permease"/>
</dbReference>
<comment type="subcellular location">
    <subcellularLocation>
        <location evidence="1">Cell membrane</location>
        <topology evidence="1">Multi-pass membrane protein</topology>
    </subcellularLocation>
</comment>
<evidence type="ECO:0000256" key="1">
    <source>
        <dbReference type="ARBA" id="ARBA00004651"/>
    </source>
</evidence>
<sequence length="317" mass="33471">MLKQTKVKKKLTTEVALLIVLVIMLIVFSILSPYFFSLSNFMKVGLYTAQMGVMAGGMTLVLLSGGIDVSVGSVMALVGIIAGLIMQSGGNTFLAVAAGILAGGVCGLANGMIITKGHVNAFITTLGTMTIIRGLAQIFSGGKTILIQNTTYNAIGRKYILGILPLPVLIMIVVFILFWFILKYTKFGRQVYSIGGNEKSAYLSGIKVVPTYLWIYIIMGFCAGISGIMLSAQSGAGIPSAAAEINMETISAVILGGTSLSGGKGKLIGTVMGVLILATLSNGLNLLSVPSFYQEVIRGVVLIMAVIFDMMKERKKD</sequence>
<reference evidence="7 8" key="1">
    <citation type="submission" date="2015-09" db="EMBL/GenBank/DDBJ databases">
        <authorList>
            <consortium name="Pathogen Informatics"/>
        </authorList>
    </citation>
    <scope>NUCLEOTIDE SEQUENCE [LARGE SCALE GENOMIC DNA]</scope>
    <source>
        <strain evidence="7 8">2789STDY5834876</strain>
    </source>
</reference>
<feature type="transmembrane region" description="Helical" evidence="6">
    <location>
        <begin position="69"/>
        <end position="86"/>
    </location>
</feature>
<keyword evidence="5 6" id="KW-0472">Membrane</keyword>
<gene>
    <name evidence="7" type="primary">rbsC_22</name>
    <name evidence="7" type="ORF">ERS852491_04693</name>
</gene>
<dbReference type="Proteomes" id="UP000095544">
    <property type="component" value="Unassembled WGS sequence"/>
</dbReference>
<evidence type="ECO:0000256" key="2">
    <source>
        <dbReference type="ARBA" id="ARBA00022475"/>
    </source>
</evidence>
<dbReference type="GO" id="GO:0022857">
    <property type="term" value="F:transmembrane transporter activity"/>
    <property type="evidence" value="ECO:0007669"/>
    <property type="project" value="InterPro"/>
</dbReference>
<dbReference type="EMBL" id="CYZU01000073">
    <property type="protein sequence ID" value="CUP26512.1"/>
    <property type="molecule type" value="Genomic_DNA"/>
</dbReference>
<evidence type="ECO:0000256" key="6">
    <source>
        <dbReference type="SAM" id="Phobius"/>
    </source>
</evidence>
<feature type="transmembrane region" description="Helical" evidence="6">
    <location>
        <begin position="267"/>
        <end position="286"/>
    </location>
</feature>
<dbReference type="GO" id="GO:0005886">
    <property type="term" value="C:plasma membrane"/>
    <property type="evidence" value="ECO:0007669"/>
    <property type="project" value="UniProtKB-SubCell"/>
</dbReference>
<dbReference type="AlphaFoldDB" id="A0A174LQQ2"/>
<feature type="transmembrane region" description="Helical" evidence="6">
    <location>
        <begin position="159"/>
        <end position="182"/>
    </location>
</feature>
<keyword evidence="2" id="KW-1003">Cell membrane</keyword>
<protein>
    <submittedName>
        <fullName evidence="7">Ribose transport system permease protein rbsC</fullName>
    </submittedName>
</protein>
<dbReference type="PANTHER" id="PTHR32196">
    <property type="entry name" value="ABC TRANSPORTER PERMEASE PROTEIN YPHD-RELATED-RELATED"/>
    <property type="match status" value="1"/>
</dbReference>
<evidence type="ECO:0000256" key="3">
    <source>
        <dbReference type="ARBA" id="ARBA00022692"/>
    </source>
</evidence>
<evidence type="ECO:0000313" key="8">
    <source>
        <dbReference type="Proteomes" id="UP000095544"/>
    </source>
</evidence>
<evidence type="ECO:0000256" key="4">
    <source>
        <dbReference type="ARBA" id="ARBA00022989"/>
    </source>
</evidence>
<keyword evidence="4 6" id="KW-1133">Transmembrane helix</keyword>
<accession>A0A174LQQ2</accession>
<proteinExistence type="predicted"/>
<feature type="transmembrane region" description="Helical" evidence="6">
    <location>
        <begin position="119"/>
        <end position="139"/>
    </location>
</feature>
<dbReference type="STRING" id="39482.ERS852491_04693"/>
<keyword evidence="3 6" id="KW-0812">Transmembrane</keyword>
<dbReference type="PANTHER" id="PTHR32196:SF72">
    <property type="entry name" value="RIBOSE IMPORT PERMEASE PROTEIN RBSC"/>
    <property type="match status" value="1"/>
</dbReference>
<dbReference type="Pfam" id="PF02653">
    <property type="entry name" value="BPD_transp_2"/>
    <property type="match status" value="1"/>
</dbReference>
<organism evidence="7 8">
    <name type="scientific">Faecalicatena contorta</name>
    <dbReference type="NCBI Taxonomy" id="39482"/>
    <lineage>
        <taxon>Bacteria</taxon>
        <taxon>Bacillati</taxon>
        <taxon>Bacillota</taxon>
        <taxon>Clostridia</taxon>
        <taxon>Lachnospirales</taxon>
        <taxon>Lachnospiraceae</taxon>
        <taxon>Faecalicatena</taxon>
    </lineage>
</organism>
<name>A0A174LQQ2_9FIRM</name>
<evidence type="ECO:0000313" key="7">
    <source>
        <dbReference type="EMBL" id="CUP26512.1"/>
    </source>
</evidence>
<feature type="transmembrane region" description="Helical" evidence="6">
    <location>
        <begin position="213"/>
        <end position="232"/>
    </location>
</feature>
<feature type="transmembrane region" description="Helical" evidence="6">
    <location>
        <begin position="93"/>
        <end position="113"/>
    </location>
</feature>
<evidence type="ECO:0000256" key="5">
    <source>
        <dbReference type="ARBA" id="ARBA00023136"/>
    </source>
</evidence>